<evidence type="ECO:0000313" key="2">
    <source>
        <dbReference type="Proteomes" id="UP000324800"/>
    </source>
</evidence>
<sequence length="96" mass="11134">MLLDGTDRCDAKLDARIAGGQPCKTNKKNLVCFDETYGDTAFDMRMSLKERIQDENNWMNSETIDALEQLHIDWDAIFKTIWEAAIKYAYESKISY</sequence>
<dbReference type="EMBL" id="SNRW01010225">
    <property type="protein sequence ID" value="KAA6376866.1"/>
    <property type="molecule type" value="Genomic_DNA"/>
</dbReference>
<protein>
    <submittedName>
        <fullName evidence="1">Uncharacterized protein</fullName>
    </submittedName>
</protein>
<dbReference type="Proteomes" id="UP000324800">
    <property type="component" value="Unassembled WGS sequence"/>
</dbReference>
<accession>A0A5J4V1R4</accession>
<name>A0A5J4V1R4_9EUKA</name>
<gene>
    <name evidence="1" type="ORF">EZS28_027606</name>
</gene>
<comment type="caution">
    <text evidence="1">The sequence shown here is derived from an EMBL/GenBank/DDBJ whole genome shotgun (WGS) entry which is preliminary data.</text>
</comment>
<evidence type="ECO:0000313" key="1">
    <source>
        <dbReference type="EMBL" id="KAA6376866.1"/>
    </source>
</evidence>
<reference evidence="1 2" key="1">
    <citation type="submission" date="2019-03" db="EMBL/GenBank/DDBJ databases">
        <title>Single cell metagenomics reveals metabolic interactions within the superorganism composed of flagellate Streblomastix strix and complex community of Bacteroidetes bacteria on its surface.</title>
        <authorList>
            <person name="Treitli S.C."/>
            <person name="Kolisko M."/>
            <person name="Husnik F."/>
            <person name="Keeling P."/>
            <person name="Hampl V."/>
        </authorList>
    </citation>
    <scope>NUCLEOTIDE SEQUENCE [LARGE SCALE GENOMIC DNA]</scope>
    <source>
        <strain evidence="1">ST1C</strain>
    </source>
</reference>
<proteinExistence type="predicted"/>
<organism evidence="1 2">
    <name type="scientific">Streblomastix strix</name>
    <dbReference type="NCBI Taxonomy" id="222440"/>
    <lineage>
        <taxon>Eukaryota</taxon>
        <taxon>Metamonada</taxon>
        <taxon>Preaxostyla</taxon>
        <taxon>Oxymonadida</taxon>
        <taxon>Streblomastigidae</taxon>
        <taxon>Streblomastix</taxon>
    </lineage>
</organism>
<dbReference type="AlphaFoldDB" id="A0A5J4V1R4"/>